<dbReference type="PANTHER" id="PTHR46637:SF1">
    <property type="entry name" value="BLL5188 PROTEIN"/>
    <property type="match status" value="1"/>
</dbReference>
<evidence type="ECO:0000313" key="4">
    <source>
        <dbReference type="Proteomes" id="UP001166191"/>
    </source>
</evidence>
<dbReference type="InterPro" id="IPR052909">
    <property type="entry name" value="Transposase_6_like"/>
</dbReference>
<dbReference type="InterPro" id="IPR002559">
    <property type="entry name" value="Transposase_11"/>
</dbReference>
<dbReference type="InterPro" id="IPR025161">
    <property type="entry name" value="IS402-like_dom"/>
</dbReference>
<dbReference type="Proteomes" id="UP001166191">
    <property type="component" value="Unassembled WGS sequence"/>
</dbReference>
<gene>
    <name evidence="3" type="ORF">KNW02_08130</name>
</gene>
<comment type="caution">
    <text evidence="3">The sequence shown here is derived from an EMBL/GenBank/DDBJ whole genome shotgun (WGS) entry which is preliminary data.</text>
</comment>
<feature type="domain" description="Insertion element IS402-like" evidence="2">
    <location>
        <begin position="6"/>
        <end position="79"/>
    </location>
</feature>
<keyword evidence="4" id="KW-1185">Reference proteome</keyword>
<dbReference type="Pfam" id="PF01609">
    <property type="entry name" value="DDE_Tnp_1"/>
    <property type="match status" value="1"/>
</dbReference>
<dbReference type="NCBIfam" id="NF033580">
    <property type="entry name" value="transpos_IS5_3"/>
    <property type="match status" value="1"/>
</dbReference>
<dbReference type="PANTHER" id="PTHR46637">
    <property type="entry name" value="TIS1421-TRANSPOSASE PROTEIN A"/>
    <property type="match status" value="1"/>
</dbReference>
<sequence length="250" mass="28248">MTRLVLNDAQWAIIEPYCLGKPTDPGQTGRDPRLFVEAVLWIVRTGAQWRELPEVFGKWNSVFKRFRRWVKADVFYRIFKALSSDADFEYTMVDGSIVKVHRSGQGAKGGPQSQAIGRSRGGVTTKIVALTDALGNPVDFRLLPGQAHDLRGVPDLLADLAAGYLLADRAFDADWLRSDLAERDIVPVIPPRSNRRFPAEFDRETYKWRHLIENFFGKLKENRGIAMRSCKTDHSFIAFIALAATIILTK</sequence>
<dbReference type="EMBL" id="JAHKNG010000011">
    <property type="protein sequence ID" value="MBU3030084.1"/>
    <property type="molecule type" value="Genomic_DNA"/>
</dbReference>
<accession>A0ABS6AKA7</accession>
<organism evidence="3 4">
    <name type="scientific">Paracoccus marinaquae</name>
    <dbReference type="NCBI Taxonomy" id="2841926"/>
    <lineage>
        <taxon>Bacteria</taxon>
        <taxon>Pseudomonadati</taxon>
        <taxon>Pseudomonadota</taxon>
        <taxon>Alphaproteobacteria</taxon>
        <taxon>Rhodobacterales</taxon>
        <taxon>Paracoccaceae</taxon>
        <taxon>Paracoccus</taxon>
    </lineage>
</organism>
<evidence type="ECO:0000259" key="1">
    <source>
        <dbReference type="Pfam" id="PF01609"/>
    </source>
</evidence>
<protein>
    <submittedName>
        <fullName evidence="3">IS5 family transposase</fullName>
    </submittedName>
</protein>
<proteinExistence type="predicted"/>
<dbReference type="Pfam" id="PF13340">
    <property type="entry name" value="DUF4096"/>
    <property type="match status" value="1"/>
</dbReference>
<name>A0ABS6AKA7_9RHOB</name>
<evidence type="ECO:0000259" key="2">
    <source>
        <dbReference type="Pfam" id="PF13340"/>
    </source>
</evidence>
<reference evidence="3" key="1">
    <citation type="submission" date="2021-06" db="EMBL/GenBank/DDBJ databases">
        <title>Paracoccus bacterium XHP0099 sp. nov., isolated from the surface waters of the Yellow Sea.</title>
        <authorList>
            <person name="Xue H."/>
            <person name="Zhang D."/>
        </authorList>
    </citation>
    <scope>NUCLEOTIDE SEQUENCE</scope>
    <source>
        <strain evidence="3">XHP0099</strain>
    </source>
</reference>
<evidence type="ECO:0000313" key="3">
    <source>
        <dbReference type="EMBL" id="MBU3030084.1"/>
    </source>
</evidence>
<feature type="domain" description="Transposase IS4-like" evidence="1">
    <location>
        <begin position="92"/>
        <end position="246"/>
    </location>
</feature>